<gene>
    <name evidence="2" type="ORF">CUR178_00693</name>
</gene>
<dbReference type="GeneID" id="94167984"/>
<evidence type="ECO:0000313" key="3">
    <source>
        <dbReference type="Proteomes" id="UP000674179"/>
    </source>
</evidence>
<keyword evidence="1" id="KW-0472">Membrane</keyword>
<proteinExistence type="predicted"/>
<feature type="transmembrane region" description="Helical" evidence="1">
    <location>
        <begin position="12"/>
        <end position="35"/>
    </location>
</feature>
<feature type="transmembrane region" description="Helical" evidence="1">
    <location>
        <begin position="85"/>
        <end position="106"/>
    </location>
</feature>
<dbReference type="OrthoDB" id="270424at2759"/>
<reference evidence="2 3" key="1">
    <citation type="submission" date="2021-02" db="EMBL/GenBank/DDBJ databases">
        <title>Leishmania (Mundinia) enrietti genome sequencing and assembly.</title>
        <authorList>
            <person name="Almutairi H."/>
            <person name="Gatherer D."/>
        </authorList>
    </citation>
    <scope>NUCLEOTIDE SEQUENCE [LARGE SCALE GENOMIC DNA]</scope>
    <source>
        <strain evidence="2">CUR178</strain>
    </source>
</reference>
<protein>
    <submittedName>
        <fullName evidence="2">Uncharacterized protein</fullName>
    </submittedName>
</protein>
<sequence length="275" mass="30797">MVLCERVGDSSILLLPLTLTLLYFGGLILSVVNTINFRRRRTLYPGALINAHLSFCIIGSIAFFCVSAVMWLWSSKYASTHAEHIWRLCIGLWFMFFCRDMPLLIIETQAFLRVGWRQGSFMDASFILQIIFFVSSALASWTTISWYIAGFLERQFGSAMPVDQEGKPYKVPMPRHIRMQSAAAPEHPPALRIQDMRYIIAHSPRHGSSAPNSSWSDSPTRFGAANFSAQPSHVAAVHQGRAFIRGVEDEKQGIAINNLRALPSEDDAGPHPTVI</sequence>
<feature type="transmembrane region" description="Helical" evidence="1">
    <location>
        <begin position="126"/>
        <end position="148"/>
    </location>
</feature>
<feature type="transmembrane region" description="Helical" evidence="1">
    <location>
        <begin position="47"/>
        <end position="73"/>
    </location>
</feature>
<comment type="caution">
    <text evidence="2">The sequence shown here is derived from an EMBL/GenBank/DDBJ whole genome shotgun (WGS) entry which is preliminary data.</text>
</comment>
<evidence type="ECO:0000313" key="2">
    <source>
        <dbReference type="EMBL" id="KAG5465978.1"/>
    </source>
</evidence>
<accession>A0A836GLF6</accession>
<dbReference type="AlphaFoldDB" id="A0A836GLF6"/>
<dbReference type="RefSeq" id="XP_067688577.1">
    <property type="nucleotide sequence ID" value="XM_067832474.1"/>
</dbReference>
<dbReference type="KEGG" id="lenr:94167984"/>
<name>A0A836GLF6_LEIEN</name>
<organism evidence="2 3">
    <name type="scientific">Leishmania enriettii</name>
    <dbReference type="NCBI Taxonomy" id="5663"/>
    <lineage>
        <taxon>Eukaryota</taxon>
        <taxon>Discoba</taxon>
        <taxon>Euglenozoa</taxon>
        <taxon>Kinetoplastea</taxon>
        <taxon>Metakinetoplastina</taxon>
        <taxon>Trypanosomatida</taxon>
        <taxon>Trypanosomatidae</taxon>
        <taxon>Leishmaniinae</taxon>
        <taxon>Leishmania</taxon>
    </lineage>
</organism>
<keyword evidence="1" id="KW-1133">Transmembrane helix</keyword>
<evidence type="ECO:0000256" key="1">
    <source>
        <dbReference type="SAM" id="Phobius"/>
    </source>
</evidence>
<dbReference type="EMBL" id="JAFHKP010000036">
    <property type="protein sequence ID" value="KAG5465978.1"/>
    <property type="molecule type" value="Genomic_DNA"/>
</dbReference>
<dbReference type="Proteomes" id="UP000674179">
    <property type="component" value="Chromosome 36"/>
</dbReference>
<keyword evidence="3" id="KW-1185">Reference proteome</keyword>
<keyword evidence="1" id="KW-0812">Transmembrane</keyword>